<dbReference type="SUPFAM" id="SSF161098">
    <property type="entry name" value="MetI-like"/>
    <property type="match status" value="1"/>
</dbReference>
<dbReference type="GO" id="GO:0005886">
    <property type="term" value="C:plasma membrane"/>
    <property type="evidence" value="ECO:0007669"/>
    <property type="project" value="UniProtKB-SubCell"/>
</dbReference>
<dbReference type="GO" id="GO:0055085">
    <property type="term" value="P:transmembrane transport"/>
    <property type="evidence" value="ECO:0007669"/>
    <property type="project" value="InterPro"/>
</dbReference>
<keyword evidence="3" id="KW-1003">Cell membrane</keyword>
<dbReference type="PROSITE" id="PS50928">
    <property type="entry name" value="ABC_TM1"/>
    <property type="match status" value="1"/>
</dbReference>
<dbReference type="EMBL" id="SLZR01000015">
    <property type="protein sequence ID" value="TCS38797.1"/>
    <property type="molecule type" value="Genomic_DNA"/>
</dbReference>
<comment type="similarity">
    <text evidence="8">Belongs to the binding-protein-dependent transport system permease family.</text>
</comment>
<evidence type="ECO:0000256" key="7">
    <source>
        <dbReference type="ARBA" id="ARBA00023136"/>
    </source>
</evidence>
<keyword evidence="4" id="KW-0997">Cell inner membrane</keyword>
<accession>A0A4R3HZG6</accession>
<keyword evidence="2 8" id="KW-0813">Transport</keyword>
<evidence type="ECO:0000256" key="5">
    <source>
        <dbReference type="ARBA" id="ARBA00022692"/>
    </source>
</evidence>
<evidence type="ECO:0000256" key="3">
    <source>
        <dbReference type="ARBA" id="ARBA00022475"/>
    </source>
</evidence>
<dbReference type="PANTHER" id="PTHR43357:SF4">
    <property type="entry name" value="INNER MEMBRANE ABC TRANSPORTER PERMEASE PROTEIN YDCV"/>
    <property type="match status" value="1"/>
</dbReference>
<keyword evidence="7 8" id="KW-0472">Membrane</keyword>
<evidence type="ECO:0000256" key="6">
    <source>
        <dbReference type="ARBA" id="ARBA00022989"/>
    </source>
</evidence>
<evidence type="ECO:0000256" key="2">
    <source>
        <dbReference type="ARBA" id="ARBA00022448"/>
    </source>
</evidence>
<dbReference type="Proteomes" id="UP000295793">
    <property type="component" value="Unassembled WGS sequence"/>
</dbReference>
<evidence type="ECO:0000313" key="11">
    <source>
        <dbReference type="Proteomes" id="UP000295793"/>
    </source>
</evidence>
<dbReference type="AlphaFoldDB" id="A0A4R3HZG6"/>
<keyword evidence="5 8" id="KW-0812">Transmembrane</keyword>
<comment type="caution">
    <text evidence="10">The sequence shown here is derived from an EMBL/GenBank/DDBJ whole genome shotgun (WGS) entry which is preliminary data.</text>
</comment>
<dbReference type="RefSeq" id="WP_132702868.1">
    <property type="nucleotide sequence ID" value="NZ_SLZR01000015.1"/>
</dbReference>
<dbReference type="InterPro" id="IPR000515">
    <property type="entry name" value="MetI-like"/>
</dbReference>
<dbReference type="PANTHER" id="PTHR43357">
    <property type="entry name" value="INNER MEMBRANE ABC TRANSPORTER PERMEASE PROTEIN YDCV"/>
    <property type="match status" value="1"/>
</dbReference>
<dbReference type="Pfam" id="PF00528">
    <property type="entry name" value="BPD_transp_1"/>
    <property type="match status" value="1"/>
</dbReference>
<keyword evidence="6 8" id="KW-1133">Transmembrane helix</keyword>
<dbReference type="InterPro" id="IPR035906">
    <property type="entry name" value="MetI-like_sf"/>
</dbReference>
<keyword evidence="11" id="KW-1185">Reference proteome</keyword>
<name>A0A4R3HZG6_9GAMM</name>
<feature type="domain" description="ABC transmembrane type-1" evidence="9">
    <location>
        <begin position="60"/>
        <end position="253"/>
    </location>
</feature>
<dbReference type="OrthoDB" id="9815533at2"/>
<protein>
    <submittedName>
        <fullName evidence="10">Putative spermidine/putrescine transport system permease protein</fullName>
    </submittedName>
</protein>
<sequence>MKKSKVLTIFVCLVFFYLLFPLFITVVASFNSKDILTYPIDGFSLKWYKSAFSSSYISGFAISFQVGVVATIISLCFGVPVAYGLAKYKSKFTRAIKNVFFSPVLIPGIVLSYSLFLGWVFIAKEFDTRLPKLLVLMLAHIIVLFPYTIRVIGGAFEKFDFTIEDAAESLGATKKDFILHILLPSITPAIISASVLSFITSFNDIPISIFLYGRGSTPLPIIMMQDVEKYGDPSVAAVSVVLLFMTIGITYLIEKTLGLNNYGR</sequence>
<proteinExistence type="inferred from homology"/>
<dbReference type="CDD" id="cd06261">
    <property type="entry name" value="TM_PBP2"/>
    <property type="match status" value="1"/>
</dbReference>
<evidence type="ECO:0000256" key="1">
    <source>
        <dbReference type="ARBA" id="ARBA00004429"/>
    </source>
</evidence>
<feature type="transmembrane region" description="Helical" evidence="8">
    <location>
        <begin position="134"/>
        <end position="156"/>
    </location>
</feature>
<evidence type="ECO:0000256" key="8">
    <source>
        <dbReference type="RuleBase" id="RU363032"/>
    </source>
</evidence>
<dbReference type="Gene3D" id="1.10.3720.10">
    <property type="entry name" value="MetI-like"/>
    <property type="match status" value="1"/>
</dbReference>
<feature type="transmembrane region" description="Helical" evidence="8">
    <location>
        <begin position="235"/>
        <end position="253"/>
    </location>
</feature>
<organism evidence="10 11">
    <name type="scientific">Reinekea marinisedimentorum</name>
    <dbReference type="NCBI Taxonomy" id="230495"/>
    <lineage>
        <taxon>Bacteria</taxon>
        <taxon>Pseudomonadati</taxon>
        <taxon>Pseudomonadota</taxon>
        <taxon>Gammaproteobacteria</taxon>
        <taxon>Oceanospirillales</taxon>
        <taxon>Saccharospirillaceae</taxon>
        <taxon>Reinekea</taxon>
    </lineage>
</organism>
<feature type="transmembrane region" description="Helical" evidence="8">
    <location>
        <begin position="177"/>
        <end position="199"/>
    </location>
</feature>
<feature type="transmembrane region" description="Helical" evidence="8">
    <location>
        <begin position="98"/>
        <end position="122"/>
    </location>
</feature>
<evidence type="ECO:0000313" key="10">
    <source>
        <dbReference type="EMBL" id="TCS38797.1"/>
    </source>
</evidence>
<reference evidence="10 11" key="1">
    <citation type="submission" date="2019-03" db="EMBL/GenBank/DDBJ databases">
        <title>Genomic Encyclopedia of Archaeal and Bacterial Type Strains, Phase II (KMG-II): from individual species to whole genera.</title>
        <authorList>
            <person name="Goeker M."/>
        </authorList>
    </citation>
    <scope>NUCLEOTIDE SEQUENCE [LARGE SCALE GENOMIC DNA]</scope>
    <source>
        <strain evidence="10 11">DSM 15388</strain>
    </source>
</reference>
<gene>
    <name evidence="10" type="ORF">BCF53_11571</name>
</gene>
<evidence type="ECO:0000256" key="4">
    <source>
        <dbReference type="ARBA" id="ARBA00022519"/>
    </source>
</evidence>
<comment type="subcellular location">
    <subcellularLocation>
        <location evidence="1">Cell inner membrane</location>
        <topology evidence="1">Multi-pass membrane protein</topology>
    </subcellularLocation>
    <subcellularLocation>
        <location evidence="8">Cell membrane</location>
        <topology evidence="8">Multi-pass membrane protein</topology>
    </subcellularLocation>
</comment>
<feature type="transmembrane region" description="Helical" evidence="8">
    <location>
        <begin position="56"/>
        <end position="86"/>
    </location>
</feature>
<evidence type="ECO:0000259" key="9">
    <source>
        <dbReference type="PROSITE" id="PS50928"/>
    </source>
</evidence>